<dbReference type="Proteomes" id="UP000008209">
    <property type="component" value="Chromosome"/>
</dbReference>
<dbReference type="EMBL" id="CP002457">
    <property type="protein sequence ID" value="ADV54103.1"/>
    <property type="molecule type" value="Genomic_DNA"/>
</dbReference>
<dbReference type="KEGG" id="shp:Sput200_1643"/>
<protein>
    <submittedName>
        <fullName evidence="1">Uncharacterized protein</fullName>
    </submittedName>
</protein>
<proteinExistence type="predicted"/>
<evidence type="ECO:0000313" key="2">
    <source>
        <dbReference type="Proteomes" id="UP000008209"/>
    </source>
</evidence>
<name>E6XHD5_SHEP2</name>
<sequence>MSGNIENQQISNILSDIFDLKSYPDSLKVKNDFCASILLSEHYCSQNEYIDQSVLKDIKIISDGESVSMFSLDYYLKGELKFEMVYSGGLEALDVDCVCDEMQCYSFIIIMPSNDYIVGLDEEVVIFISRVNTGLISKLGGVSYFEQCFNRQRVSISTPLDTKVIDNLGSIFYKNIRTC</sequence>
<evidence type="ECO:0000313" key="1">
    <source>
        <dbReference type="EMBL" id="ADV54103.1"/>
    </source>
</evidence>
<dbReference type="AlphaFoldDB" id="E6XHD5"/>
<organism evidence="1 2">
    <name type="scientific">Shewanella putrefaciens (strain 200)</name>
    <dbReference type="NCBI Taxonomy" id="399804"/>
    <lineage>
        <taxon>Bacteria</taxon>
        <taxon>Pseudomonadati</taxon>
        <taxon>Pseudomonadota</taxon>
        <taxon>Gammaproteobacteria</taxon>
        <taxon>Alteromonadales</taxon>
        <taxon>Shewanellaceae</taxon>
        <taxon>Shewanella</taxon>
    </lineage>
</organism>
<reference evidence="1 2" key="1">
    <citation type="submission" date="2011-01" db="EMBL/GenBank/DDBJ databases">
        <title>Complete sequence of Shewanella putrefaciens 200.</title>
        <authorList>
            <consortium name="US DOE Joint Genome Institute"/>
            <person name="Lucas S."/>
            <person name="Copeland A."/>
            <person name="Lapidus A."/>
            <person name="Cheng J.-F."/>
            <person name="Bruce D."/>
            <person name="Goodwin L."/>
            <person name="Pitluck S."/>
            <person name="Munk A.C."/>
            <person name="Detter J.C."/>
            <person name="Han C."/>
            <person name="Tapia R."/>
            <person name="Land M."/>
            <person name="Hauser L."/>
            <person name="Chang Y.-J."/>
            <person name="Jeffries C."/>
            <person name="Kyrpides N."/>
            <person name="Ivanova N."/>
            <person name="Mikhailova N."/>
            <person name="Kolker E."/>
            <person name="Lawrence C."/>
            <person name="McCue L.A."/>
            <person name="DiChristina T."/>
            <person name="Nealson K."/>
            <person name="Fredrickson J.K."/>
            <person name="Woyke T."/>
        </authorList>
    </citation>
    <scope>NUCLEOTIDE SEQUENCE [LARGE SCALE GENOMIC DNA]</scope>
    <source>
        <strain evidence="1 2">200</strain>
    </source>
</reference>
<dbReference type="HOGENOM" id="CLU_1502475_0_0_6"/>
<accession>E6XHD5</accession>
<gene>
    <name evidence="1" type="ordered locus">Sput200_1643</name>
</gene>